<accession>A0A7M7PVF6</accession>
<keyword evidence="7" id="KW-1185">Reference proteome</keyword>
<dbReference type="FunFam" id="1.10.1450.10:FF:000061">
    <property type="entry name" value="KRR1 small subunit processome component homolog-like protein"/>
    <property type="match status" value="1"/>
</dbReference>
<dbReference type="GO" id="GO:0016020">
    <property type="term" value="C:membrane"/>
    <property type="evidence" value="ECO:0007669"/>
    <property type="project" value="UniProtKB-SubCell"/>
</dbReference>
<dbReference type="InParanoid" id="A0A7M7PVF6"/>
<evidence type="ECO:0000256" key="2">
    <source>
        <dbReference type="ARBA" id="ARBA00022692"/>
    </source>
</evidence>
<keyword evidence="3 5" id="KW-1133">Transmembrane helix</keyword>
<dbReference type="FunCoup" id="A0A7M7PVF6">
    <property type="interactions" value="408"/>
</dbReference>
<dbReference type="PRINTS" id="PR00218">
    <property type="entry name" value="PERIPHERNRDS"/>
</dbReference>
<evidence type="ECO:0000313" key="6">
    <source>
        <dbReference type="EnsemblMetazoa" id="XP_030855650"/>
    </source>
</evidence>
<dbReference type="InterPro" id="IPR042026">
    <property type="entry name" value="Peripherin_LEL"/>
</dbReference>
<comment type="subcellular location">
    <subcellularLocation>
        <location evidence="1">Membrane</location>
        <topology evidence="1">Multi-pass membrane protein</topology>
    </subcellularLocation>
</comment>
<keyword evidence="4 5" id="KW-0472">Membrane</keyword>
<sequence>MTKQAVLPCHLTEACRQRLISFLIIQLILGLLCGTALIGVGLYIRSHIRAKVNLIENYDFEQLPITLMVVGGLTVLVNPIVGKIGHEASFSWKREKLRNGLLTMVVILSIVDIGLLIAGSMTFIHRQTLRKSFHSGLESAMKKYKDDIEIKVEIDSLQLELGCCGNENFEDWFKIQWINDDYLDQSNRPARDAKKEEDDEGETLNEFLNNDTPFSCCHPRSIRPCIHHKVLDNDAHFRYDFELSFTIHKTGCKHRLMEYFNKKLNIIGGCVMGLCGLQVLL</sequence>
<feature type="transmembrane region" description="Helical" evidence="5">
    <location>
        <begin position="63"/>
        <end position="81"/>
    </location>
</feature>
<dbReference type="OMA" id="MKFNQQR"/>
<evidence type="ECO:0000256" key="5">
    <source>
        <dbReference type="SAM" id="Phobius"/>
    </source>
</evidence>
<dbReference type="Proteomes" id="UP000007110">
    <property type="component" value="Unassembled WGS sequence"/>
</dbReference>
<feature type="transmembrane region" description="Helical" evidence="5">
    <location>
        <begin position="20"/>
        <end position="43"/>
    </location>
</feature>
<dbReference type="Pfam" id="PF00335">
    <property type="entry name" value="Tetraspanin"/>
    <property type="match status" value="1"/>
</dbReference>
<protein>
    <recommendedName>
        <fullName evidence="8">Tetraspanin</fullName>
    </recommendedName>
</protein>
<organism evidence="6 7">
    <name type="scientific">Strongylocentrotus purpuratus</name>
    <name type="common">Purple sea urchin</name>
    <dbReference type="NCBI Taxonomy" id="7668"/>
    <lineage>
        <taxon>Eukaryota</taxon>
        <taxon>Metazoa</taxon>
        <taxon>Echinodermata</taxon>
        <taxon>Eleutherozoa</taxon>
        <taxon>Echinozoa</taxon>
        <taxon>Echinoidea</taxon>
        <taxon>Euechinoidea</taxon>
        <taxon>Echinacea</taxon>
        <taxon>Camarodonta</taxon>
        <taxon>Echinidea</taxon>
        <taxon>Strongylocentrotidae</taxon>
        <taxon>Strongylocentrotus</taxon>
    </lineage>
</organism>
<dbReference type="GO" id="GO:0007601">
    <property type="term" value="P:visual perception"/>
    <property type="evidence" value="ECO:0007669"/>
    <property type="project" value="InterPro"/>
</dbReference>
<reference evidence="6" key="2">
    <citation type="submission" date="2021-01" db="UniProtKB">
        <authorList>
            <consortium name="EnsemblMetazoa"/>
        </authorList>
    </citation>
    <scope>IDENTIFICATION</scope>
</reference>
<evidence type="ECO:0000313" key="7">
    <source>
        <dbReference type="Proteomes" id="UP000007110"/>
    </source>
</evidence>
<dbReference type="PANTHER" id="PTHR19282">
    <property type="entry name" value="TETRASPANIN"/>
    <property type="match status" value="1"/>
</dbReference>
<feature type="transmembrane region" description="Helical" evidence="5">
    <location>
        <begin position="101"/>
        <end position="124"/>
    </location>
</feature>
<dbReference type="OrthoDB" id="9836210at2759"/>
<reference evidence="7" key="1">
    <citation type="submission" date="2015-02" db="EMBL/GenBank/DDBJ databases">
        <title>Genome sequencing for Strongylocentrotus purpuratus.</title>
        <authorList>
            <person name="Murali S."/>
            <person name="Liu Y."/>
            <person name="Vee V."/>
            <person name="English A."/>
            <person name="Wang M."/>
            <person name="Skinner E."/>
            <person name="Han Y."/>
            <person name="Muzny D.M."/>
            <person name="Worley K.C."/>
            <person name="Gibbs R.A."/>
        </authorList>
    </citation>
    <scope>NUCLEOTIDE SEQUENCE</scope>
</reference>
<evidence type="ECO:0000256" key="1">
    <source>
        <dbReference type="ARBA" id="ARBA00004141"/>
    </source>
</evidence>
<dbReference type="CDD" id="cd03162">
    <property type="entry name" value="peripherin_like_LEL"/>
    <property type="match status" value="1"/>
</dbReference>
<evidence type="ECO:0000256" key="3">
    <source>
        <dbReference type="ARBA" id="ARBA00022989"/>
    </source>
</evidence>
<dbReference type="KEGG" id="spu:762365"/>
<proteinExistence type="predicted"/>
<dbReference type="PANTHER" id="PTHR19282:SF515">
    <property type="entry name" value="TETRASPANIN"/>
    <property type="match status" value="1"/>
</dbReference>
<dbReference type="GeneID" id="762365"/>
<dbReference type="AlphaFoldDB" id="A0A7M7PVF6"/>
<dbReference type="InterPro" id="IPR018499">
    <property type="entry name" value="Tetraspanin/Peripherin"/>
</dbReference>
<dbReference type="SUPFAM" id="SSF48652">
    <property type="entry name" value="Tetraspanin"/>
    <property type="match status" value="1"/>
</dbReference>
<evidence type="ECO:0008006" key="8">
    <source>
        <dbReference type="Google" id="ProtNLM"/>
    </source>
</evidence>
<dbReference type="RefSeq" id="XP_030855650.1">
    <property type="nucleotide sequence ID" value="XM_030999790.1"/>
</dbReference>
<dbReference type="InterPro" id="IPR008952">
    <property type="entry name" value="Tetraspanin_EC2_sf"/>
</dbReference>
<evidence type="ECO:0000256" key="4">
    <source>
        <dbReference type="ARBA" id="ARBA00023136"/>
    </source>
</evidence>
<name>A0A7M7PVF6_STRPU</name>
<dbReference type="InterPro" id="IPR000830">
    <property type="entry name" value="Peripherin/rom-1"/>
</dbReference>
<dbReference type="EnsemblMetazoa" id="XM_030999790">
    <property type="protein sequence ID" value="XP_030855650"/>
    <property type="gene ID" value="LOC762365"/>
</dbReference>
<dbReference type="Gene3D" id="1.10.1450.10">
    <property type="entry name" value="Tetraspanin"/>
    <property type="match status" value="1"/>
</dbReference>
<keyword evidence="2 5" id="KW-0812">Transmembrane</keyword>